<evidence type="ECO:0000313" key="3">
    <source>
        <dbReference type="Proteomes" id="UP000242755"/>
    </source>
</evidence>
<dbReference type="RefSeq" id="WP_061940735.1">
    <property type="nucleotide sequence ID" value="NZ_JAKRCZ010000003.1"/>
</dbReference>
<reference evidence="2 3" key="1">
    <citation type="submission" date="2017-12" db="EMBL/GenBank/DDBJ databases">
        <title>Phylogenetic diversity of female urinary microbiome.</title>
        <authorList>
            <person name="Thomas-White K."/>
            <person name="Wolfe A.J."/>
        </authorList>
    </citation>
    <scope>NUCLEOTIDE SEQUENCE [LARGE SCALE GENOMIC DNA]</scope>
    <source>
        <strain evidence="2 3">UMB0426</strain>
    </source>
</reference>
<dbReference type="Pfam" id="PF12867">
    <property type="entry name" value="DinB_2"/>
    <property type="match status" value="1"/>
</dbReference>
<dbReference type="STRING" id="1176165.GCA_001584405_00210"/>
<dbReference type="AlphaFoldDB" id="A0A2I1IIM5"/>
<proteinExistence type="predicted"/>
<dbReference type="SUPFAM" id="SSF109854">
    <property type="entry name" value="DinB/YfiT-like putative metalloenzymes"/>
    <property type="match status" value="1"/>
</dbReference>
<dbReference type="Proteomes" id="UP000242755">
    <property type="component" value="Unassembled WGS sequence"/>
</dbReference>
<feature type="domain" description="DinB-like" evidence="1">
    <location>
        <begin position="18"/>
        <end position="158"/>
    </location>
</feature>
<organism evidence="2 3">
    <name type="scientific">Brevibacterium ravenspurgense</name>
    <dbReference type="NCBI Taxonomy" id="479117"/>
    <lineage>
        <taxon>Bacteria</taxon>
        <taxon>Bacillati</taxon>
        <taxon>Actinomycetota</taxon>
        <taxon>Actinomycetes</taxon>
        <taxon>Micrococcales</taxon>
        <taxon>Brevibacteriaceae</taxon>
        <taxon>Brevibacterium</taxon>
    </lineage>
</organism>
<dbReference type="EMBL" id="PKGO01000002">
    <property type="protein sequence ID" value="PKY70950.1"/>
    <property type="molecule type" value="Genomic_DNA"/>
</dbReference>
<accession>A0A2I1IIM5</accession>
<name>A0A2I1IIM5_9MICO</name>
<evidence type="ECO:0000313" key="2">
    <source>
        <dbReference type="EMBL" id="PKY70950.1"/>
    </source>
</evidence>
<protein>
    <submittedName>
        <fullName evidence="2">DUF664 domain-containing protein</fullName>
    </submittedName>
</protein>
<evidence type="ECO:0000259" key="1">
    <source>
        <dbReference type="Pfam" id="PF12867"/>
    </source>
</evidence>
<dbReference type="Gene3D" id="1.20.120.450">
    <property type="entry name" value="dinb family like domain"/>
    <property type="match status" value="1"/>
</dbReference>
<sequence length="167" mass="17952">MNGTQVLTEAAGRISGLAEQLKNISPQQLNAHLGGHPNAIAWQLWHTGREIDIQVVEMTGGTEVWESVGFAEKTGLGAKGTELGLGHSPEDAWAIHGEDPRVFVEYAQAAAQVLVDYIATLHDDDLDAIVDDRWDPPVSRGTRLVSIIEDATIHLGQALFILGAIAD</sequence>
<dbReference type="InterPro" id="IPR024775">
    <property type="entry name" value="DinB-like"/>
</dbReference>
<comment type="caution">
    <text evidence="2">The sequence shown here is derived from an EMBL/GenBank/DDBJ whole genome shotgun (WGS) entry which is preliminary data.</text>
</comment>
<gene>
    <name evidence="2" type="ORF">CYJ40_02525</name>
</gene>
<dbReference type="InterPro" id="IPR034660">
    <property type="entry name" value="DinB/YfiT-like"/>
</dbReference>